<evidence type="ECO:0000256" key="2">
    <source>
        <dbReference type="ARBA" id="ARBA00022499"/>
    </source>
</evidence>
<accession>A0ABR3LNC2</accession>
<sequence>MSRRKQGNPQHLSLTQRENLPTDHDTGVGQCPSEGSIASPVGGAGESDLLTCGQCQTNFPLGDILVFIEHKRRLCPGPSSCFDKPTDCGGSPSPRPPRAEVCRRSGPVEVGIQVTPGEEEEKRLTPARGICPKQEGVPT</sequence>
<evidence type="ECO:0000313" key="13">
    <source>
        <dbReference type="EMBL" id="KAL1254383.1"/>
    </source>
</evidence>
<protein>
    <recommendedName>
        <fullName evidence="12">BCL-11A-like CCHC zinc finger domain-containing protein</fullName>
    </recommendedName>
</protein>
<evidence type="ECO:0000256" key="4">
    <source>
        <dbReference type="ARBA" id="ARBA00022737"/>
    </source>
</evidence>
<keyword evidence="10" id="KW-0539">Nucleus</keyword>
<dbReference type="InterPro" id="IPR051497">
    <property type="entry name" value="Dev/Hematopoietic_TF"/>
</dbReference>
<feature type="non-terminal residue" evidence="13">
    <location>
        <position position="139"/>
    </location>
</feature>
<dbReference type="Pfam" id="PF25491">
    <property type="entry name" value="CCHC_BCL-11A"/>
    <property type="match status" value="1"/>
</dbReference>
<organism evidence="13 14">
    <name type="scientific">Cirrhinus molitorella</name>
    <name type="common">mud carp</name>
    <dbReference type="NCBI Taxonomy" id="172907"/>
    <lineage>
        <taxon>Eukaryota</taxon>
        <taxon>Metazoa</taxon>
        <taxon>Chordata</taxon>
        <taxon>Craniata</taxon>
        <taxon>Vertebrata</taxon>
        <taxon>Euteleostomi</taxon>
        <taxon>Actinopterygii</taxon>
        <taxon>Neopterygii</taxon>
        <taxon>Teleostei</taxon>
        <taxon>Ostariophysi</taxon>
        <taxon>Cypriniformes</taxon>
        <taxon>Cyprinidae</taxon>
        <taxon>Labeoninae</taxon>
        <taxon>Labeonini</taxon>
        <taxon>Cirrhinus</taxon>
    </lineage>
</organism>
<evidence type="ECO:0000256" key="6">
    <source>
        <dbReference type="ARBA" id="ARBA00022833"/>
    </source>
</evidence>
<reference evidence="13 14" key="1">
    <citation type="submission" date="2023-09" db="EMBL/GenBank/DDBJ databases">
        <authorList>
            <person name="Wang M."/>
        </authorList>
    </citation>
    <scope>NUCLEOTIDE SEQUENCE [LARGE SCALE GENOMIC DNA]</scope>
    <source>
        <strain evidence="13">GT-2023</strain>
        <tissue evidence="13">Liver</tissue>
    </source>
</reference>
<comment type="caution">
    <text evidence="13">The sequence shown here is derived from an EMBL/GenBank/DDBJ whole genome shotgun (WGS) entry which is preliminary data.</text>
</comment>
<evidence type="ECO:0000256" key="9">
    <source>
        <dbReference type="ARBA" id="ARBA00023163"/>
    </source>
</evidence>
<evidence type="ECO:0000256" key="5">
    <source>
        <dbReference type="ARBA" id="ARBA00022771"/>
    </source>
</evidence>
<evidence type="ECO:0000256" key="10">
    <source>
        <dbReference type="ARBA" id="ARBA00023242"/>
    </source>
</evidence>
<evidence type="ECO:0000256" key="11">
    <source>
        <dbReference type="SAM" id="MobiDB-lite"/>
    </source>
</evidence>
<evidence type="ECO:0000256" key="3">
    <source>
        <dbReference type="ARBA" id="ARBA00022723"/>
    </source>
</evidence>
<feature type="domain" description="BCL-11A-like CCHC zinc finger" evidence="12">
    <location>
        <begin position="49"/>
        <end position="75"/>
    </location>
</feature>
<keyword evidence="7" id="KW-0832">Ubl conjugation</keyword>
<feature type="region of interest" description="Disordered" evidence="11">
    <location>
        <begin position="1"/>
        <end position="43"/>
    </location>
</feature>
<keyword evidence="6" id="KW-0862">Zinc</keyword>
<gene>
    <name evidence="13" type="ORF">QQF64_016612</name>
</gene>
<dbReference type="PANTHER" id="PTHR45993">
    <property type="entry name" value="B-CELL LYMPHOMA/LEUKEMIA 11"/>
    <property type="match status" value="1"/>
</dbReference>
<keyword evidence="4" id="KW-0677">Repeat</keyword>
<dbReference type="InterPro" id="IPR057448">
    <property type="entry name" value="BCL-11A_Znf_CCHC"/>
</dbReference>
<proteinExistence type="predicted"/>
<keyword evidence="8" id="KW-0805">Transcription regulation</keyword>
<comment type="subcellular location">
    <subcellularLocation>
        <location evidence="1">Nucleus</location>
    </subcellularLocation>
</comment>
<dbReference type="EMBL" id="JAYMGO010000020">
    <property type="protein sequence ID" value="KAL1254383.1"/>
    <property type="molecule type" value="Genomic_DNA"/>
</dbReference>
<evidence type="ECO:0000256" key="8">
    <source>
        <dbReference type="ARBA" id="ARBA00023015"/>
    </source>
</evidence>
<keyword evidence="14" id="KW-1185">Reference proteome</keyword>
<dbReference type="Proteomes" id="UP001558613">
    <property type="component" value="Unassembled WGS sequence"/>
</dbReference>
<feature type="region of interest" description="Disordered" evidence="11">
    <location>
        <begin position="85"/>
        <end position="139"/>
    </location>
</feature>
<keyword evidence="2" id="KW-1017">Isopeptide bond</keyword>
<evidence type="ECO:0000313" key="14">
    <source>
        <dbReference type="Proteomes" id="UP001558613"/>
    </source>
</evidence>
<evidence type="ECO:0000256" key="1">
    <source>
        <dbReference type="ARBA" id="ARBA00004123"/>
    </source>
</evidence>
<keyword evidence="3" id="KW-0479">Metal-binding</keyword>
<keyword evidence="9" id="KW-0804">Transcription</keyword>
<evidence type="ECO:0000256" key="7">
    <source>
        <dbReference type="ARBA" id="ARBA00022843"/>
    </source>
</evidence>
<name>A0ABR3LNC2_9TELE</name>
<keyword evidence="5" id="KW-0863">Zinc-finger</keyword>
<feature type="compositionally biased region" description="Polar residues" evidence="11">
    <location>
        <begin position="7"/>
        <end position="19"/>
    </location>
</feature>
<evidence type="ECO:0000259" key="12">
    <source>
        <dbReference type="Pfam" id="PF25491"/>
    </source>
</evidence>
<dbReference type="PANTHER" id="PTHR45993:SF9">
    <property type="entry name" value="B-CELL LYMPHOMA_LEUKEMIA 11B"/>
    <property type="match status" value="1"/>
</dbReference>